<evidence type="ECO:0000256" key="1">
    <source>
        <dbReference type="SAM" id="Phobius"/>
    </source>
</evidence>
<name>A0A6C0B6C1_9ZZZZ</name>
<feature type="transmembrane region" description="Helical" evidence="1">
    <location>
        <begin position="6"/>
        <end position="23"/>
    </location>
</feature>
<evidence type="ECO:0000313" key="2">
    <source>
        <dbReference type="EMBL" id="QHS87023.1"/>
    </source>
</evidence>
<reference evidence="2" key="1">
    <citation type="journal article" date="2020" name="Nature">
        <title>Giant virus diversity and host interactions through global metagenomics.</title>
        <authorList>
            <person name="Schulz F."/>
            <person name="Roux S."/>
            <person name="Paez-Espino D."/>
            <person name="Jungbluth S."/>
            <person name="Walsh D.A."/>
            <person name="Denef V.J."/>
            <person name="McMahon K.D."/>
            <person name="Konstantinidis K.T."/>
            <person name="Eloe-Fadrosh E.A."/>
            <person name="Kyrpides N.C."/>
            <person name="Woyke T."/>
        </authorList>
    </citation>
    <scope>NUCLEOTIDE SEQUENCE</scope>
    <source>
        <strain evidence="2">GVMAG-M-3300009422-16</strain>
    </source>
</reference>
<proteinExistence type="predicted"/>
<keyword evidence="1" id="KW-1133">Transmembrane helix</keyword>
<protein>
    <submittedName>
        <fullName evidence="2">Uncharacterized protein</fullName>
    </submittedName>
</protein>
<keyword evidence="1" id="KW-0472">Membrane</keyword>
<organism evidence="2">
    <name type="scientific">viral metagenome</name>
    <dbReference type="NCBI Taxonomy" id="1070528"/>
    <lineage>
        <taxon>unclassified sequences</taxon>
        <taxon>metagenomes</taxon>
        <taxon>organismal metagenomes</taxon>
    </lineage>
</organism>
<dbReference type="AlphaFoldDB" id="A0A6C0B6C1"/>
<keyword evidence="1" id="KW-0812">Transmembrane</keyword>
<sequence>MDSNDLILIIIAVISMYLIRNYINRYIAVLIIATALVGICVTKKIIASISIALILGSLYTMMFNKKPVTYEEFKIRQENDYIN</sequence>
<dbReference type="EMBL" id="MN739073">
    <property type="protein sequence ID" value="QHS87023.1"/>
    <property type="molecule type" value="Genomic_DNA"/>
</dbReference>
<feature type="transmembrane region" description="Helical" evidence="1">
    <location>
        <begin position="30"/>
        <end position="59"/>
    </location>
</feature>
<accession>A0A6C0B6C1</accession>